<dbReference type="GO" id="GO:0016020">
    <property type="term" value="C:membrane"/>
    <property type="evidence" value="ECO:0007669"/>
    <property type="project" value="UniProtKB-SubCell"/>
</dbReference>
<feature type="transmembrane region" description="Helical" evidence="8">
    <location>
        <begin position="335"/>
        <end position="354"/>
    </location>
</feature>
<evidence type="ECO:0000313" key="10">
    <source>
        <dbReference type="Proteomes" id="UP000473089"/>
    </source>
</evidence>
<evidence type="ECO:0000256" key="2">
    <source>
        <dbReference type="ARBA" id="ARBA00007998"/>
    </source>
</evidence>
<evidence type="ECO:0000313" key="9">
    <source>
        <dbReference type="EMBL" id="NFA60303.1"/>
    </source>
</evidence>
<feature type="transmembrane region" description="Helical" evidence="8">
    <location>
        <begin position="77"/>
        <end position="96"/>
    </location>
</feature>
<feature type="transmembrane region" description="Helical" evidence="8">
    <location>
        <begin position="266"/>
        <end position="287"/>
    </location>
</feature>
<dbReference type="GO" id="GO:0009847">
    <property type="term" value="P:spore germination"/>
    <property type="evidence" value="ECO:0007669"/>
    <property type="project" value="InterPro"/>
</dbReference>
<dbReference type="Proteomes" id="UP000473089">
    <property type="component" value="Unassembled WGS sequence"/>
</dbReference>
<keyword evidence="7 8" id="KW-0472">Membrane</keyword>
<dbReference type="Pfam" id="PF03845">
    <property type="entry name" value="Spore_permease"/>
    <property type="match status" value="1"/>
</dbReference>
<keyword evidence="3" id="KW-0813">Transport</keyword>
<sequence length="363" mass="42452">MKREAISQKQMQLLIFSYPLGSYLLFNIGSEVKQDAWIASIIGIILSIPIFAMYGRLMDLYPGKNIFDILDITFGKILGKTLQVIFVLHIIFTSSYTLNNLMDFIKLSALWDTPKYVPILFIGILMLWIVNEGIEVIYNYAKFNMRFIIIFLILAWLLLLPEMEFSRLQPILYNDFSKIFKEGIILSIYPFMELFIFLAFFDTVKYNTNVKNIFIKPILLVAICITIITTTNIMVLGPEAYSIFYYPGYETMKRMHLRGEYQRLEIIVLTVFTIIRFLEVSYCLLGASKGVQKIFNLKDYRHILTPVVFLLLNFSYIMFNSIMNSMYIVKNLWSYYGLLIEVILPIIIFIVAIIKKKSYKETI</sequence>
<dbReference type="NCBIfam" id="TIGR00912">
    <property type="entry name" value="2A0309"/>
    <property type="match status" value="1"/>
</dbReference>
<name>A0A6M0SYT6_CLOBO</name>
<comment type="caution">
    <text evidence="9">The sequence shown here is derived from an EMBL/GenBank/DDBJ whole genome shotgun (WGS) entry which is preliminary data.</text>
</comment>
<evidence type="ECO:0000256" key="4">
    <source>
        <dbReference type="ARBA" id="ARBA00022544"/>
    </source>
</evidence>
<dbReference type="AlphaFoldDB" id="A0A6M0SYT6"/>
<keyword evidence="5 8" id="KW-0812">Transmembrane</keyword>
<dbReference type="InterPro" id="IPR004761">
    <property type="entry name" value="Spore_GerAB"/>
</dbReference>
<evidence type="ECO:0000256" key="5">
    <source>
        <dbReference type="ARBA" id="ARBA00022692"/>
    </source>
</evidence>
<keyword evidence="6 8" id="KW-1133">Transmembrane helix</keyword>
<protein>
    <submittedName>
        <fullName evidence="9">Spore gernimation protein KB</fullName>
    </submittedName>
</protein>
<organism evidence="9 10">
    <name type="scientific">Clostridium botulinum</name>
    <dbReference type="NCBI Taxonomy" id="1491"/>
    <lineage>
        <taxon>Bacteria</taxon>
        <taxon>Bacillati</taxon>
        <taxon>Bacillota</taxon>
        <taxon>Clostridia</taxon>
        <taxon>Eubacteriales</taxon>
        <taxon>Clostridiaceae</taxon>
        <taxon>Clostridium</taxon>
    </lineage>
</organism>
<accession>A0A6M0SYT6</accession>
<proteinExistence type="inferred from homology"/>
<evidence type="ECO:0000256" key="8">
    <source>
        <dbReference type="SAM" id="Phobius"/>
    </source>
</evidence>
<dbReference type="PANTHER" id="PTHR34975:SF2">
    <property type="entry name" value="SPORE GERMINATION PROTEIN A2"/>
    <property type="match status" value="1"/>
</dbReference>
<dbReference type="EMBL" id="SGJP01000013">
    <property type="protein sequence ID" value="NFA60303.1"/>
    <property type="molecule type" value="Genomic_DNA"/>
</dbReference>
<feature type="transmembrane region" description="Helical" evidence="8">
    <location>
        <begin position="116"/>
        <end position="138"/>
    </location>
</feature>
<feature type="transmembrane region" description="Helical" evidence="8">
    <location>
        <begin position="12"/>
        <end position="30"/>
    </location>
</feature>
<comment type="subcellular location">
    <subcellularLocation>
        <location evidence="1">Membrane</location>
        <topology evidence="1">Multi-pass membrane protein</topology>
    </subcellularLocation>
</comment>
<feature type="transmembrane region" description="Helical" evidence="8">
    <location>
        <begin position="145"/>
        <end position="163"/>
    </location>
</feature>
<feature type="transmembrane region" description="Helical" evidence="8">
    <location>
        <begin position="213"/>
        <end position="246"/>
    </location>
</feature>
<evidence type="ECO:0000256" key="3">
    <source>
        <dbReference type="ARBA" id="ARBA00022448"/>
    </source>
</evidence>
<evidence type="ECO:0000256" key="7">
    <source>
        <dbReference type="ARBA" id="ARBA00023136"/>
    </source>
</evidence>
<feature type="transmembrane region" description="Helical" evidence="8">
    <location>
        <begin position="36"/>
        <end position="57"/>
    </location>
</feature>
<feature type="transmembrane region" description="Helical" evidence="8">
    <location>
        <begin position="183"/>
        <end position="201"/>
    </location>
</feature>
<evidence type="ECO:0000256" key="1">
    <source>
        <dbReference type="ARBA" id="ARBA00004141"/>
    </source>
</evidence>
<keyword evidence="4" id="KW-0309">Germination</keyword>
<feature type="transmembrane region" description="Helical" evidence="8">
    <location>
        <begin position="307"/>
        <end position="329"/>
    </location>
</feature>
<gene>
    <name evidence="9" type="ORF">EXM42_07820</name>
</gene>
<comment type="similarity">
    <text evidence="2">Belongs to the amino acid-polyamine-organocation (APC) superfamily. Spore germination protein (SGP) (TC 2.A.3.9) family.</text>
</comment>
<evidence type="ECO:0000256" key="6">
    <source>
        <dbReference type="ARBA" id="ARBA00022989"/>
    </source>
</evidence>
<reference evidence="9 10" key="1">
    <citation type="submission" date="2019-02" db="EMBL/GenBank/DDBJ databases">
        <title>Genome sequencing of Clostridium botulinum clinical isolates.</title>
        <authorList>
            <person name="Brunt J."/>
            <person name="Van Vliet A.H.M."/>
            <person name="Stringer S.C."/>
            <person name="Grant K.A."/>
            <person name="Carter A.C."/>
            <person name="Peck M.W."/>
        </authorList>
    </citation>
    <scope>NUCLEOTIDE SEQUENCE [LARGE SCALE GENOMIC DNA]</scope>
    <source>
        <strain evidence="9 10">R1125/03</strain>
    </source>
</reference>
<dbReference type="PANTHER" id="PTHR34975">
    <property type="entry name" value="SPORE GERMINATION PROTEIN A2"/>
    <property type="match status" value="1"/>
</dbReference>